<keyword evidence="5 7" id="KW-0560">Oxidoreductase</keyword>
<evidence type="ECO:0000256" key="4">
    <source>
        <dbReference type="ARBA" id="ARBA00022857"/>
    </source>
</evidence>
<dbReference type="Pfam" id="PF00724">
    <property type="entry name" value="Oxidored_FMN"/>
    <property type="match status" value="1"/>
</dbReference>
<dbReference type="EC" id="1.6.99.1" evidence="7"/>
<dbReference type="InterPro" id="IPR044152">
    <property type="entry name" value="YqjM-like"/>
</dbReference>
<dbReference type="GO" id="GO:0010181">
    <property type="term" value="F:FMN binding"/>
    <property type="evidence" value="ECO:0007669"/>
    <property type="project" value="InterPro"/>
</dbReference>
<gene>
    <name evidence="7" type="primary">namA</name>
    <name evidence="7" type="ORF">AQS8620_02376</name>
</gene>
<proteinExistence type="predicted"/>
<dbReference type="AlphaFoldDB" id="A0A1Y5T4K1"/>
<organism evidence="7 8">
    <name type="scientific">Aquimixticola soesokkakensis</name>
    <dbReference type="NCBI Taxonomy" id="1519096"/>
    <lineage>
        <taxon>Bacteria</taxon>
        <taxon>Pseudomonadati</taxon>
        <taxon>Pseudomonadota</taxon>
        <taxon>Alphaproteobacteria</taxon>
        <taxon>Rhodobacterales</taxon>
        <taxon>Paracoccaceae</taxon>
        <taxon>Aquimixticola</taxon>
    </lineage>
</organism>
<evidence type="ECO:0000313" key="7">
    <source>
        <dbReference type="EMBL" id="SLN54029.1"/>
    </source>
</evidence>
<evidence type="ECO:0000256" key="5">
    <source>
        <dbReference type="ARBA" id="ARBA00023002"/>
    </source>
</evidence>
<dbReference type="InterPro" id="IPR013785">
    <property type="entry name" value="Aldolase_TIM"/>
</dbReference>
<dbReference type="Gene3D" id="3.20.20.70">
    <property type="entry name" value="Aldolase class I"/>
    <property type="match status" value="1"/>
</dbReference>
<dbReference type="GO" id="GO:0050661">
    <property type="term" value="F:NADP binding"/>
    <property type="evidence" value="ECO:0007669"/>
    <property type="project" value="InterPro"/>
</dbReference>
<evidence type="ECO:0000313" key="8">
    <source>
        <dbReference type="Proteomes" id="UP000193862"/>
    </source>
</evidence>
<accession>A0A1Y5T4K1</accession>
<dbReference type="OrthoDB" id="9784632at2"/>
<evidence type="ECO:0000256" key="1">
    <source>
        <dbReference type="ARBA" id="ARBA00001917"/>
    </source>
</evidence>
<keyword evidence="2" id="KW-0285">Flavoprotein</keyword>
<dbReference type="PANTHER" id="PTHR43303:SF4">
    <property type="entry name" value="NADPH DEHYDROGENASE C23G7.10C-RELATED"/>
    <property type="match status" value="1"/>
</dbReference>
<dbReference type="CDD" id="cd02932">
    <property type="entry name" value="OYE_YqiM_FMN"/>
    <property type="match status" value="1"/>
</dbReference>
<sequence length="389" mass="42527">MSQDRQSSPLFQPLSIRGRTFKNRVTISPMCQHAGSDGYVTDWHVVHYGKFVLGGAALVLTESTAVASDSRVGVDDLGIWSDDHIPGLKRLADFAHDNGALMGVQLAHSGRKAYSRPLWHGGQAMTPDEIDAADVPWRRVGPSALPASTEWSTPEALEAEEITQIVAQHVEAARRAEAAGMDVVELHYGHGYLVASFLSPIANKREDAYGGSLENRMRIAVEIAEAVRAVWPEDKPLFARLSCVDGAEGGWNMDETVVLAERLKAVGVDVIDCSSGGLSEETRRANVPRGFGFQVPFAERVRREVDVKTQAVGLIVEPEQAEEIIANGRADLVAIGRAALENPYWPALAQRELEAGQSFEGWHERHGAWLEKREPVLRKLTAERDAASD</sequence>
<name>A0A1Y5T4K1_9RHOB</name>
<keyword evidence="8" id="KW-1185">Reference proteome</keyword>
<evidence type="ECO:0000256" key="3">
    <source>
        <dbReference type="ARBA" id="ARBA00022643"/>
    </source>
</evidence>
<keyword evidence="4" id="KW-0521">NADP</keyword>
<dbReference type="EMBL" id="FWFS01000008">
    <property type="protein sequence ID" value="SLN54029.1"/>
    <property type="molecule type" value="Genomic_DNA"/>
</dbReference>
<dbReference type="InterPro" id="IPR001155">
    <property type="entry name" value="OxRdtase_FMN_N"/>
</dbReference>
<dbReference type="GO" id="GO:0003959">
    <property type="term" value="F:NADPH dehydrogenase activity"/>
    <property type="evidence" value="ECO:0007669"/>
    <property type="project" value="UniProtKB-EC"/>
</dbReference>
<evidence type="ECO:0000256" key="2">
    <source>
        <dbReference type="ARBA" id="ARBA00022630"/>
    </source>
</evidence>
<comment type="cofactor">
    <cofactor evidence="1">
        <name>FMN</name>
        <dbReference type="ChEBI" id="CHEBI:58210"/>
    </cofactor>
</comment>
<reference evidence="7 8" key="1">
    <citation type="submission" date="2017-03" db="EMBL/GenBank/DDBJ databases">
        <authorList>
            <person name="Afonso C.L."/>
            <person name="Miller P.J."/>
            <person name="Scott M.A."/>
            <person name="Spackman E."/>
            <person name="Goraichik I."/>
            <person name="Dimitrov K.M."/>
            <person name="Suarez D.L."/>
            <person name="Swayne D.E."/>
        </authorList>
    </citation>
    <scope>NUCLEOTIDE SEQUENCE [LARGE SCALE GENOMIC DNA]</scope>
    <source>
        <strain evidence="7 8">CECT 8620</strain>
    </source>
</reference>
<dbReference type="SUPFAM" id="SSF51395">
    <property type="entry name" value="FMN-linked oxidoreductases"/>
    <property type="match status" value="1"/>
</dbReference>
<feature type="domain" description="NADH:flavin oxidoreductase/NADH oxidase N-terminal" evidence="6">
    <location>
        <begin position="10"/>
        <end position="354"/>
    </location>
</feature>
<protein>
    <submittedName>
        <fullName evidence="7">NADPH dehydrogenase</fullName>
        <ecNumber evidence="7">1.6.99.1</ecNumber>
    </submittedName>
</protein>
<dbReference type="PANTHER" id="PTHR43303">
    <property type="entry name" value="NADPH DEHYDROGENASE C23G7.10C-RELATED"/>
    <property type="match status" value="1"/>
</dbReference>
<keyword evidence="3" id="KW-0288">FMN</keyword>
<dbReference type="Proteomes" id="UP000193862">
    <property type="component" value="Unassembled WGS sequence"/>
</dbReference>
<dbReference type="RefSeq" id="WP_085837085.1">
    <property type="nucleotide sequence ID" value="NZ_FWFS01000008.1"/>
</dbReference>
<evidence type="ECO:0000259" key="6">
    <source>
        <dbReference type="Pfam" id="PF00724"/>
    </source>
</evidence>